<reference evidence="1" key="2">
    <citation type="submission" date="2023-06" db="EMBL/GenBank/DDBJ databases">
        <authorList>
            <consortium name="Lawrence Berkeley National Laboratory"/>
            <person name="Haridas S."/>
            <person name="Hensen N."/>
            <person name="Bonometti L."/>
            <person name="Westerberg I."/>
            <person name="Brannstrom I.O."/>
            <person name="Guillou S."/>
            <person name="Cros-Aarteil S."/>
            <person name="Calhoun S."/>
            <person name="Kuo A."/>
            <person name="Mondo S."/>
            <person name="Pangilinan J."/>
            <person name="Riley R."/>
            <person name="LaButti K."/>
            <person name="Andreopoulos B."/>
            <person name="Lipzen A."/>
            <person name="Chen C."/>
            <person name="Yanf M."/>
            <person name="Daum C."/>
            <person name="Ng V."/>
            <person name="Clum A."/>
            <person name="Steindorff A."/>
            <person name="Ohm R."/>
            <person name="Martin F."/>
            <person name="Silar P."/>
            <person name="Natvig D."/>
            <person name="Lalanne C."/>
            <person name="Gautier V."/>
            <person name="Ament-velasquez S.L."/>
            <person name="Kruys A."/>
            <person name="Hutchinson M.I."/>
            <person name="Powell A.J."/>
            <person name="Barry K."/>
            <person name="Miller A.N."/>
            <person name="Grigoriev I.V."/>
            <person name="Debuchy R."/>
            <person name="Gladieux P."/>
            <person name="Thoren M.H."/>
            <person name="Johannesson H."/>
        </authorList>
    </citation>
    <scope>NUCLEOTIDE SEQUENCE</scope>
    <source>
        <strain evidence="1">CBS 232.78</strain>
    </source>
</reference>
<keyword evidence="2" id="KW-1185">Reference proteome</keyword>
<dbReference type="Proteomes" id="UP001285441">
    <property type="component" value="Unassembled WGS sequence"/>
</dbReference>
<accession>A0AAE0P837</accession>
<organism evidence="1 2">
    <name type="scientific">Podospora didyma</name>
    <dbReference type="NCBI Taxonomy" id="330526"/>
    <lineage>
        <taxon>Eukaryota</taxon>
        <taxon>Fungi</taxon>
        <taxon>Dikarya</taxon>
        <taxon>Ascomycota</taxon>
        <taxon>Pezizomycotina</taxon>
        <taxon>Sordariomycetes</taxon>
        <taxon>Sordariomycetidae</taxon>
        <taxon>Sordariales</taxon>
        <taxon>Podosporaceae</taxon>
        <taxon>Podospora</taxon>
    </lineage>
</organism>
<gene>
    <name evidence="1" type="ORF">B0H63DRAFT_518170</name>
</gene>
<proteinExistence type="predicted"/>
<sequence>MTPKPCACEHEHTYEEVRDVMADEIRNCVLQLISRVEDTFPSECCETASIVRLVVREENSILNGVMDAYAKLHPPKRDLRCSVTLHTEKDLCAWDTDFRSTLDRHSLTKYINEDTPDLKEGDDGHQTWRRDRQETKTMLCNSTSSTIYSSIVHDFITGHDGEIPPRQIYQRVHQIFETSQTLGQILVEYANLRRSDFQNRAKYLERLRRCLLAHGMPLNNKFHVLNLLNGIRGTPVWDEYEYGEYLDRVIDAGGDPSSVWEAILKDLYQLVATEEQDQQDTS</sequence>
<evidence type="ECO:0000313" key="1">
    <source>
        <dbReference type="EMBL" id="KAK3395101.1"/>
    </source>
</evidence>
<reference evidence="1" key="1">
    <citation type="journal article" date="2023" name="Mol. Phylogenet. Evol.">
        <title>Genome-scale phylogeny and comparative genomics of the fungal order Sordariales.</title>
        <authorList>
            <person name="Hensen N."/>
            <person name="Bonometti L."/>
            <person name="Westerberg I."/>
            <person name="Brannstrom I.O."/>
            <person name="Guillou S."/>
            <person name="Cros-Aarteil S."/>
            <person name="Calhoun S."/>
            <person name="Haridas S."/>
            <person name="Kuo A."/>
            <person name="Mondo S."/>
            <person name="Pangilinan J."/>
            <person name="Riley R."/>
            <person name="LaButti K."/>
            <person name="Andreopoulos B."/>
            <person name="Lipzen A."/>
            <person name="Chen C."/>
            <person name="Yan M."/>
            <person name="Daum C."/>
            <person name="Ng V."/>
            <person name="Clum A."/>
            <person name="Steindorff A."/>
            <person name="Ohm R.A."/>
            <person name="Martin F."/>
            <person name="Silar P."/>
            <person name="Natvig D.O."/>
            <person name="Lalanne C."/>
            <person name="Gautier V."/>
            <person name="Ament-Velasquez S.L."/>
            <person name="Kruys A."/>
            <person name="Hutchinson M.I."/>
            <person name="Powell A.J."/>
            <person name="Barry K."/>
            <person name="Miller A.N."/>
            <person name="Grigoriev I.V."/>
            <person name="Debuchy R."/>
            <person name="Gladieux P."/>
            <person name="Hiltunen Thoren M."/>
            <person name="Johannesson H."/>
        </authorList>
    </citation>
    <scope>NUCLEOTIDE SEQUENCE</scope>
    <source>
        <strain evidence="1">CBS 232.78</strain>
    </source>
</reference>
<name>A0AAE0P837_9PEZI</name>
<protein>
    <submittedName>
        <fullName evidence="1">Uncharacterized protein</fullName>
    </submittedName>
</protein>
<dbReference type="AlphaFoldDB" id="A0AAE0P837"/>
<comment type="caution">
    <text evidence="1">The sequence shown here is derived from an EMBL/GenBank/DDBJ whole genome shotgun (WGS) entry which is preliminary data.</text>
</comment>
<dbReference type="EMBL" id="JAULSW010000001">
    <property type="protein sequence ID" value="KAK3395101.1"/>
    <property type="molecule type" value="Genomic_DNA"/>
</dbReference>
<evidence type="ECO:0000313" key="2">
    <source>
        <dbReference type="Proteomes" id="UP001285441"/>
    </source>
</evidence>